<comment type="caution">
    <text evidence="2">The sequence shown here is derived from an EMBL/GenBank/DDBJ whole genome shotgun (WGS) entry which is preliminary data.</text>
</comment>
<protein>
    <recommendedName>
        <fullName evidence="4">NAC domain-containing protein</fullName>
    </recommendedName>
</protein>
<evidence type="ECO:0000313" key="2">
    <source>
        <dbReference type="EMBL" id="KAF0902984.1"/>
    </source>
</evidence>
<feature type="compositionally biased region" description="Basic and acidic residues" evidence="1">
    <location>
        <begin position="206"/>
        <end position="219"/>
    </location>
</feature>
<evidence type="ECO:0008006" key="4">
    <source>
        <dbReference type="Google" id="ProtNLM"/>
    </source>
</evidence>
<sequence length="237" mass="26588">MAKDDDGERVRSGWLMVELGLDVGGQDDDEELVLSKVYFSPRAPGARKPTATSSRHKRKLATTDIASPPPRHRRHRASSSPEEPLPNTDSYSPMADEPAPSAAPPQEVDEADRGSMSWWLRTLFGLTCTVDEADCIEVNPWLKDILTPPLPPPSPPTPPPPCPSPRREMIDMPEIREFFMRGPYRGSPPPPHCDPVMITGEQPQFDDQHRDDDDHARHHDSVIGQLQFDQYYRIGVN</sequence>
<evidence type="ECO:0000256" key="1">
    <source>
        <dbReference type="SAM" id="MobiDB-lite"/>
    </source>
</evidence>
<name>A0A6G1CSY4_9ORYZ</name>
<dbReference type="EMBL" id="SPHZ02000008">
    <property type="protein sequence ID" value="KAF0902984.1"/>
    <property type="molecule type" value="Genomic_DNA"/>
</dbReference>
<dbReference type="AlphaFoldDB" id="A0A6G1CSY4"/>
<gene>
    <name evidence="2" type="ORF">E2562_022614</name>
</gene>
<dbReference type="OrthoDB" id="695366at2759"/>
<organism evidence="2 3">
    <name type="scientific">Oryza meyeriana var. granulata</name>
    <dbReference type="NCBI Taxonomy" id="110450"/>
    <lineage>
        <taxon>Eukaryota</taxon>
        <taxon>Viridiplantae</taxon>
        <taxon>Streptophyta</taxon>
        <taxon>Embryophyta</taxon>
        <taxon>Tracheophyta</taxon>
        <taxon>Spermatophyta</taxon>
        <taxon>Magnoliopsida</taxon>
        <taxon>Liliopsida</taxon>
        <taxon>Poales</taxon>
        <taxon>Poaceae</taxon>
        <taxon>BOP clade</taxon>
        <taxon>Oryzoideae</taxon>
        <taxon>Oryzeae</taxon>
        <taxon>Oryzinae</taxon>
        <taxon>Oryza</taxon>
        <taxon>Oryza meyeriana</taxon>
    </lineage>
</organism>
<dbReference type="Proteomes" id="UP000479710">
    <property type="component" value="Unassembled WGS sequence"/>
</dbReference>
<reference evidence="2 3" key="1">
    <citation type="submission" date="2019-11" db="EMBL/GenBank/DDBJ databases">
        <title>Whole genome sequence of Oryza granulata.</title>
        <authorList>
            <person name="Li W."/>
        </authorList>
    </citation>
    <scope>NUCLEOTIDE SEQUENCE [LARGE SCALE GENOMIC DNA]</scope>
    <source>
        <strain evidence="3">cv. Menghai</strain>
        <tissue evidence="2">Leaf</tissue>
    </source>
</reference>
<accession>A0A6G1CSY4</accession>
<feature type="region of interest" description="Disordered" evidence="1">
    <location>
        <begin position="38"/>
        <end position="111"/>
    </location>
</feature>
<feature type="region of interest" description="Disordered" evidence="1">
    <location>
        <begin position="180"/>
        <end position="219"/>
    </location>
</feature>
<proteinExistence type="predicted"/>
<keyword evidence="3" id="KW-1185">Reference proteome</keyword>
<evidence type="ECO:0000313" key="3">
    <source>
        <dbReference type="Proteomes" id="UP000479710"/>
    </source>
</evidence>